<dbReference type="RefSeq" id="XP_044564862.1">
    <property type="nucleotide sequence ID" value="XM_044703985.1"/>
</dbReference>
<dbReference type="EMBL" id="VFQX01000019">
    <property type="protein sequence ID" value="KAF0980149.1"/>
    <property type="molecule type" value="Genomic_DNA"/>
</dbReference>
<proteinExistence type="predicted"/>
<gene>
    <name evidence="1" type="ORF">FDP41_013363</name>
</gene>
<protein>
    <submittedName>
        <fullName evidence="1">Uncharacterized protein</fullName>
    </submittedName>
</protein>
<dbReference type="VEuPathDB" id="AmoebaDB:NF0070640"/>
<keyword evidence="2" id="KW-1185">Reference proteome</keyword>
<dbReference type="VEuPathDB" id="AmoebaDB:NfTy_029500"/>
<sequence>MLPTEFNTFSYFARKPGKQFFLVSSVILSAFIINRTHNAQQGRAFENHLPTQEMWAWYDKHCARQGENQDIVMKDHSVNIPHMMGKFDKREEVESNPFYQALHKQ</sequence>
<comment type="caution">
    <text evidence="1">The sequence shown here is derived from an EMBL/GenBank/DDBJ whole genome shotgun (WGS) entry which is preliminary data.</text>
</comment>
<accession>A0A6A5C4B4</accession>
<reference evidence="1 2" key="1">
    <citation type="journal article" date="2019" name="Sci. Rep.">
        <title>Nanopore sequencing improves the draft genome of the human pathogenic amoeba Naegleria fowleri.</title>
        <authorList>
            <person name="Liechti N."/>
            <person name="Schurch N."/>
            <person name="Bruggmann R."/>
            <person name="Wittwer M."/>
        </authorList>
    </citation>
    <scope>NUCLEOTIDE SEQUENCE [LARGE SCALE GENOMIC DNA]</scope>
    <source>
        <strain evidence="1 2">ATCC 30894</strain>
    </source>
</reference>
<dbReference type="Proteomes" id="UP000444721">
    <property type="component" value="Unassembled WGS sequence"/>
</dbReference>
<dbReference type="VEuPathDB" id="AmoebaDB:FDP41_013363"/>
<evidence type="ECO:0000313" key="2">
    <source>
        <dbReference type="Proteomes" id="UP000444721"/>
    </source>
</evidence>
<evidence type="ECO:0000313" key="1">
    <source>
        <dbReference type="EMBL" id="KAF0980149.1"/>
    </source>
</evidence>
<dbReference type="AlphaFoldDB" id="A0A6A5C4B4"/>
<dbReference type="OrthoDB" id="10250183at2759"/>
<dbReference type="OMA" id="EMWAWYD"/>
<name>A0A6A5C4B4_NAEFO</name>
<organism evidence="1 2">
    <name type="scientific">Naegleria fowleri</name>
    <name type="common">Brain eating amoeba</name>
    <dbReference type="NCBI Taxonomy" id="5763"/>
    <lineage>
        <taxon>Eukaryota</taxon>
        <taxon>Discoba</taxon>
        <taxon>Heterolobosea</taxon>
        <taxon>Tetramitia</taxon>
        <taxon>Eutetramitia</taxon>
        <taxon>Vahlkampfiidae</taxon>
        <taxon>Naegleria</taxon>
    </lineage>
</organism>
<dbReference type="GeneID" id="68120578"/>